<proteinExistence type="predicted"/>
<reference evidence="1 2" key="1">
    <citation type="submission" date="2011-11" db="EMBL/GenBank/DDBJ databases">
        <title>The Genome Sequence of Fusarium oxysporum PHW815.</title>
        <authorList>
            <consortium name="The Broad Institute Genome Sequencing Platform"/>
            <person name="Ma L.-J."/>
            <person name="Gale L.R."/>
            <person name="Schwartz D.C."/>
            <person name="Zhou S."/>
            <person name="Corby-Kistler H."/>
            <person name="Young S.K."/>
            <person name="Zeng Q."/>
            <person name="Gargeya S."/>
            <person name="Fitzgerald M."/>
            <person name="Haas B."/>
            <person name="Abouelleil A."/>
            <person name="Alvarado L."/>
            <person name="Arachchi H.M."/>
            <person name="Berlin A."/>
            <person name="Brown A."/>
            <person name="Chapman S.B."/>
            <person name="Chen Z."/>
            <person name="Dunbar C."/>
            <person name="Freedman E."/>
            <person name="Gearin G."/>
            <person name="Goldberg J."/>
            <person name="Griggs A."/>
            <person name="Gujja S."/>
            <person name="Heiman D."/>
            <person name="Howarth C."/>
            <person name="Larson L."/>
            <person name="Lui A."/>
            <person name="MacDonald P.J.P."/>
            <person name="Montmayeur A."/>
            <person name="Murphy C."/>
            <person name="Neiman D."/>
            <person name="Pearson M."/>
            <person name="Priest M."/>
            <person name="Roberts A."/>
            <person name="Saif S."/>
            <person name="Shea T."/>
            <person name="Shenoy N."/>
            <person name="Sisk P."/>
            <person name="Stolte C."/>
            <person name="Sykes S."/>
            <person name="Wortman J."/>
            <person name="Nusbaum C."/>
            <person name="Birren B."/>
        </authorList>
    </citation>
    <scope>NUCLEOTIDE SEQUENCE [LARGE SCALE GENOMIC DNA]</scope>
    <source>
        <strain evidence="1 2">54005</strain>
    </source>
</reference>
<protein>
    <submittedName>
        <fullName evidence="1">Uncharacterized protein</fullName>
    </submittedName>
</protein>
<gene>
    <name evidence="1" type="ORF">FOQG_18988</name>
</gene>
<evidence type="ECO:0000313" key="2">
    <source>
        <dbReference type="Proteomes" id="UP000030663"/>
    </source>
</evidence>
<dbReference type="HOGENOM" id="CLU_2904298_0_0_1"/>
<organism evidence="1 2">
    <name type="scientific">Fusarium oxysporum f. sp. raphani 54005</name>
    <dbReference type="NCBI Taxonomy" id="1089458"/>
    <lineage>
        <taxon>Eukaryota</taxon>
        <taxon>Fungi</taxon>
        <taxon>Dikarya</taxon>
        <taxon>Ascomycota</taxon>
        <taxon>Pezizomycotina</taxon>
        <taxon>Sordariomycetes</taxon>
        <taxon>Hypocreomycetidae</taxon>
        <taxon>Hypocreales</taxon>
        <taxon>Nectriaceae</taxon>
        <taxon>Fusarium</taxon>
        <taxon>Fusarium oxysporum species complex</taxon>
    </lineage>
</organism>
<dbReference type="EMBL" id="JH658743">
    <property type="protein sequence ID" value="EXK76262.1"/>
    <property type="molecule type" value="Genomic_DNA"/>
</dbReference>
<sequence length="62" mass="7246">MLNEMNEVRAEAVETVGRENDTEIAKIAWRSRRDIPKAYDSMAVYPKKRSEARQFIGEGFQR</sequence>
<dbReference type="Proteomes" id="UP000030663">
    <property type="component" value="Unassembled WGS sequence"/>
</dbReference>
<evidence type="ECO:0000313" key="1">
    <source>
        <dbReference type="EMBL" id="EXK76262.1"/>
    </source>
</evidence>
<accession>X0C0E4</accession>
<keyword evidence="2" id="KW-1185">Reference proteome</keyword>
<dbReference type="AlphaFoldDB" id="X0C0E4"/>
<name>X0C0E4_FUSOX</name>